<comment type="caution">
    <text evidence="12">The sequence shown here is derived from an EMBL/GenBank/DDBJ whole genome shotgun (WGS) entry which is preliminary data.</text>
</comment>
<evidence type="ECO:0000256" key="9">
    <source>
        <dbReference type="ARBA" id="ARBA00038339"/>
    </source>
</evidence>
<dbReference type="SMART" id="SM00355">
    <property type="entry name" value="ZnF_C2H2"/>
    <property type="match status" value="3"/>
</dbReference>
<dbReference type="SUPFAM" id="SSF57667">
    <property type="entry name" value="beta-beta-alpha zinc fingers"/>
    <property type="match status" value="2"/>
</dbReference>
<dbReference type="AlphaFoldDB" id="A0AAV2QEC3"/>
<feature type="domain" description="C2H2-type" evidence="11">
    <location>
        <begin position="187"/>
        <end position="214"/>
    </location>
</feature>
<protein>
    <recommendedName>
        <fullName evidence="11">C2H2-type domain-containing protein</fullName>
    </recommendedName>
</protein>
<organism evidence="12 13">
    <name type="scientific">Meganyctiphanes norvegica</name>
    <name type="common">Northern krill</name>
    <name type="synonym">Thysanopoda norvegica</name>
    <dbReference type="NCBI Taxonomy" id="48144"/>
    <lineage>
        <taxon>Eukaryota</taxon>
        <taxon>Metazoa</taxon>
        <taxon>Ecdysozoa</taxon>
        <taxon>Arthropoda</taxon>
        <taxon>Crustacea</taxon>
        <taxon>Multicrustacea</taxon>
        <taxon>Malacostraca</taxon>
        <taxon>Eumalacostraca</taxon>
        <taxon>Eucarida</taxon>
        <taxon>Euphausiacea</taxon>
        <taxon>Euphausiidae</taxon>
        <taxon>Meganyctiphanes</taxon>
    </lineage>
</organism>
<dbReference type="FunFam" id="3.30.160.60:FF:000311">
    <property type="entry name" value="protein odd-skipped-related 2 isoform X1"/>
    <property type="match status" value="1"/>
</dbReference>
<evidence type="ECO:0000256" key="5">
    <source>
        <dbReference type="ARBA" id="ARBA00022833"/>
    </source>
</evidence>
<dbReference type="EMBL" id="CAXKWB010006381">
    <property type="protein sequence ID" value="CAL4082564.1"/>
    <property type="molecule type" value="Genomic_DNA"/>
</dbReference>
<dbReference type="Gene3D" id="3.30.160.60">
    <property type="entry name" value="Classic Zinc Finger"/>
    <property type="match status" value="3"/>
</dbReference>
<dbReference type="InterPro" id="IPR036236">
    <property type="entry name" value="Znf_C2H2_sf"/>
</dbReference>
<evidence type="ECO:0000256" key="10">
    <source>
        <dbReference type="PROSITE-ProRule" id="PRU00042"/>
    </source>
</evidence>
<dbReference type="Proteomes" id="UP001497623">
    <property type="component" value="Unassembled WGS sequence"/>
</dbReference>
<evidence type="ECO:0000256" key="8">
    <source>
        <dbReference type="ARBA" id="ARBA00023242"/>
    </source>
</evidence>
<evidence type="ECO:0000256" key="6">
    <source>
        <dbReference type="ARBA" id="ARBA00023015"/>
    </source>
</evidence>
<keyword evidence="5" id="KW-0862">Zinc</keyword>
<name>A0AAV2QEC3_MEGNR</name>
<keyword evidence="7" id="KW-0804">Transcription</keyword>
<dbReference type="FunFam" id="3.30.160.60:FF:000090">
    <property type="entry name" value="Odd-skipped-related transciption factor 2"/>
    <property type="match status" value="1"/>
</dbReference>
<keyword evidence="6" id="KW-0805">Transcription regulation</keyword>
<feature type="non-terminal residue" evidence="12">
    <location>
        <position position="1"/>
    </location>
</feature>
<dbReference type="PROSITE" id="PS00028">
    <property type="entry name" value="ZINC_FINGER_C2H2_1"/>
    <property type="match status" value="3"/>
</dbReference>
<keyword evidence="13" id="KW-1185">Reference proteome</keyword>
<reference evidence="12 13" key="1">
    <citation type="submission" date="2024-05" db="EMBL/GenBank/DDBJ databases">
        <authorList>
            <person name="Wallberg A."/>
        </authorList>
    </citation>
    <scope>NUCLEOTIDE SEQUENCE [LARGE SCALE GENOMIC DNA]</scope>
</reference>
<comment type="similarity">
    <text evidence="9">Belongs to the Odd C2H2-type zinc-finger protein family.</text>
</comment>
<dbReference type="FunFam" id="3.30.160.60:FF:001840">
    <property type="entry name" value="Paternally-expressed gene 3 protein"/>
    <property type="match status" value="1"/>
</dbReference>
<comment type="subcellular location">
    <subcellularLocation>
        <location evidence="1">Nucleus</location>
    </subcellularLocation>
</comment>
<dbReference type="Pfam" id="PF00096">
    <property type="entry name" value="zf-C2H2"/>
    <property type="match status" value="3"/>
</dbReference>
<keyword evidence="3" id="KW-0677">Repeat</keyword>
<dbReference type="PANTHER" id="PTHR14196">
    <property type="entry name" value="ODD-SKIPPED - RELATED"/>
    <property type="match status" value="1"/>
</dbReference>
<evidence type="ECO:0000256" key="7">
    <source>
        <dbReference type="ARBA" id="ARBA00023163"/>
    </source>
</evidence>
<accession>A0AAV2QEC3</accession>
<evidence type="ECO:0000256" key="1">
    <source>
        <dbReference type="ARBA" id="ARBA00004123"/>
    </source>
</evidence>
<keyword evidence="2" id="KW-0479">Metal-binding</keyword>
<dbReference type="InterPro" id="IPR050717">
    <property type="entry name" value="C2H2-ZF_Transcription_Reg"/>
</dbReference>
<gene>
    <name evidence="12" type="ORF">MNOR_LOCUS11934</name>
</gene>
<dbReference type="GO" id="GO:0008270">
    <property type="term" value="F:zinc ion binding"/>
    <property type="evidence" value="ECO:0007669"/>
    <property type="project" value="UniProtKB-KW"/>
</dbReference>
<dbReference type="GO" id="GO:0000977">
    <property type="term" value="F:RNA polymerase II transcription regulatory region sequence-specific DNA binding"/>
    <property type="evidence" value="ECO:0007669"/>
    <property type="project" value="TreeGrafter"/>
</dbReference>
<feature type="domain" description="C2H2-type" evidence="11">
    <location>
        <begin position="159"/>
        <end position="186"/>
    </location>
</feature>
<dbReference type="PANTHER" id="PTHR14196:SF0">
    <property type="entry name" value="PROTEIN BOWEL"/>
    <property type="match status" value="1"/>
</dbReference>
<evidence type="ECO:0000259" key="11">
    <source>
        <dbReference type="PROSITE" id="PS50157"/>
    </source>
</evidence>
<feature type="domain" description="C2H2-type" evidence="11">
    <location>
        <begin position="131"/>
        <end position="158"/>
    </location>
</feature>
<evidence type="ECO:0000256" key="3">
    <source>
        <dbReference type="ARBA" id="ARBA00022737"/>
    </source>
</evidence>
<evidence type="ECO:0000313" key="12">
    <source>
        <dbReference type="EMBL" id="CAL4082564.1"/>
    </source>
</evidence>
<dbReference type="GO" id="GO:0005634">
    <property type="term" value="C:nucleus"/>
    <property type="evidence" value="ECO:0007669"/>
    <property type="project" value="UniProtKB-SubCell"/>
</dbReference>
<dbReference type="PROSITE" id="PS50157">
    <property type="entry name" value="ZINC_FINGER_C2H2_2"/>
    <property type="match status" value="3"/>
</dbReference>
<keyword evidence="8" id="KW-0539">Nucleus</keyword>
<evidence type="ECO:0000256" key="4">
    <source>
        <dbReference type="ARBA" id="ARBA00022771"/>
    </source>
</evidence>
<keyword evidence="4 10" id="KW-0863">Zinc-finger</keyword>
<proteinExistence type="inferred from homology"/>
<evidence type="ECO:0000313" key="13">
    <source>
        <dbReference type="Proteomes" id="UP001497623"/>
    </source>
</evidence>
<sequence>QYELPATATTTGAFGVAMTMDRASVLTTARPDPTPGLTYKLGPGAGTLNSAFTPLSRVAPELPSLQSHVDGGKPGPFLDPRMIAMLQSYGSALPFSHLPWATLGAASMGDLALSHLLLTPRGQLCRPKKRYICKYCYREFTKSYNLLIHERTHTDERPFPCDVCGKAFRRQDHLRDHKYIHSKDKPFKCDVCDKGFCQARTLAVHKAQHAHEMPIYAPDPVSRVAMMEPTKVPLLQGNTNLNEVEDDVDILATVHEEEDVMQTIVPDEEVIQKFTESLAVTSKRKGFSIEDIMSR</sequence>
<dbReference type="InterPro" id="IPR013087">
    <property type="entry name" value="Znf_C2H2_type"/>
</dbReference>
<dbReference type="GO" id="GO:0000981">
    <property type="term" value="F:DNA-binding transcription factor activity, RNA polymerase II-specific"/>
    <property type="evidence" value="ECO:0007669"/>
    <property type="project" value="TreeGrafter"/>
</dbReference>
<evidence type="ECO:0000256" key="2">
    <source>
        <dbReference type="ARBA" id="ARBA00022723"/>
    </source>
</evidence>